<dbReference type="AlphaFoldDB" id="A0A0M3QI52"/>
<reference evidence="3 4" key="1">
    <citation type="submission" date="2015-08" db="EMBL/GenBank/DDBJ databases">
        <title>Genome sequence of the pristinamycin over-producing bacterium Streptomyces pristinaespiralis HCCB10218.</title>
        <authorList>
            <person name="Tian J."/>
            <person name="Yang J."/>
            <person name="Li L."/>
            <person name="Ruan L."/>
            <person name="Wei W."/>
            <person name="Zheng G."/>
            <person name="Wei Z."/>
            <person name="Yang S."/>
            <person name="Ge M."/>
            <person name="Jiang W."/>
            <person name="Lu Y."/>
        </authorList>
    </citation>
    <scope>NUCLEOTIDE SEQUENCE [LARGE SCALE GENOMIC DNA]</scope>
    <source>
        <strain evidence="3 4">HCCB 10218</strain>
    </source>
</reference>
<evidence type="ECO:0000313" key="4">
    <source>
        <dbReference type="Proteomes" id="UP000060513"/>
    </source>
</evidence>
<keyword evidence="2" id="KW-1133">Transmembrane helix</keyword>
<sequence length="277" mass="29803">MATTDRPHASDGPGAAAPSGAGRPGRRAAGRTRLAGAALIAAGLLPAIACWLLFTQWLPAEVERYRQYTVAEPCAAGVSAPWWEDCLRTGTFTVERVVVDRGSKSSSFRATLNGAPFENGVTVSFGDPGPLLQVLRPRDEVAATTWRGDIVVLERDGVRQSTSEEPRHESQMTAALGTLLGLVAALALGFGSVRLLRPRAVEPFTWRRYGKALFFTMLGTCFAVGFPAMWLGLPWQVVPVVAVAIVGFVARQLHRHRRPTAGVSASENDTEADARKR</sequence>
<feature type="region of interest" description="Disordered" evidence="1">
    <location>
        <begin position="1"/>
        <end position="28"/>
    </location>
</feature>
<feature type="transmembrane region" description="Helical" evidence="2">
    <location>
        <begin position="208"/>
        <end position="227"/>
    </location>
</feature>
<feature type="transmembrane region" description="Helical" evidence="2">
    <location>
        <begin position="34"/>
        <end position="54"/>
    </location>
</feature>
<protein>
    <submittedName>
        <fullName evidence="3">Membrane protein</fullName>
    </submittedName>
</protein>
<dbReference type="Proteomes" id="UP000060513">
    <property type="component" value="Chromosome"/>
</dbReference>
<proteinExistence type="predicted"/>
<evidence type="ECO:0000256" key="1">
    <source>
        <dbReference type="SAM" id="MobiDB-lite"/>
    </source>
</evidence>
<keyword evidence="2" id="KW-0472">Membrane</keyword>
<dbReference type="EMBL" id="CP011340">
    <property type="protein sequence ID" value="ALC20693.1"/>
    <property type="molecule type" value="Genomic_DNA"/>
</dbReference>
<dbReference type="KEGG" id="spri:SPRI_2387"/>
<dbReference type="GeneID" id="97236569"/>
<gene>
    <name evidence="3" type="ORF">SPRI_2387</name>
</gene>
<dbReference type="PATRIC" id="fig|38300.4.peg.2520"/>
<name>A0A0M3QI52_STRPR</name>
<feature type="transmembrane region" description="Helical" evidence="2">
    <location>
        <begin position="233"/>
        <end position="250"/>
    </location>
</feature>
<keyword evidence="2" id="KW-0812">Transmembrane</keyword>
<accession>A0A0M3QI52</accession>
<feature type="compositionally biased region" description="Low complexity" evidence="1">
    <location>
        <begin position="12"/>
        <end position="21"/>
    </location>
</feature>
<feature type="transmembrane region" description="Helical" evidence="2">
    <location>
        <begin position="174"/>
        <end position="196"/>
    </location>
</feature>
<evidence type="ECO:0000256" key="2">
    <source>
        <dbReference type="SAM" id="Phobius"/>
    </source>
</evidence>
<organism evidence="3">
    <name type="scientific">Streptomyces pristinaespiralis</name>
    <dbReference type="NCBI Taxonomy" id="38300"/>
    <lineage>
        <taxon>Bacteria</taxon>
        <taxon>Bacillati</taxon>
        <taxon>Actinomycetota</taxon>
        <taxon>Actinomycetes</taxon>
        <taxon>Kitasatosporales</taxon>
        <taxon>Streptomycetaceae</taxon>
        <taxon>Streptomyces</taxon>
    </lineage>
</organism>
<evidence type="ECO:0000313" key="3">
    <source>
        <dbReference type="EMBL" id="ALC20693.1"/>
    </source>
</evidence>
<dbReference type="RefSeq" id="WP_182327804.1">
    <property type="nucleotide sequence ID" value="NZ_CP011340.1"/>
</dbReference>